<dbReference type="PANTHER" id="PTHR30055:SF234">
    <property type="entry name" value="HTH-TYPE TRANSCRIPTIONAL REGULATOR BETI"/>
    <property type="match status" value="1"/>
</dbReference>
<feature type="domain" description="HTH tetR-type" evidence="5">
    <location>
        <begin position="15"/>
        <end position="75"/>
    </location>
</feature>
<dbReference type="InterPro" id="IPR001647">
    <property type="entry name" value="HTH_TetR"/>
</dbReference>
<dbReference type="InterPro" id="IPR050109">
    <property type="entry name" value="HTH-type_TetR-like_transc_reg"/>
</dbReference>
<evidence type="ECO:0000256" key="4">
    <source>
        <dbReference type="PROSITE-ProRule" id="PRU00335"/>
    </source>
</evidence>
<feature type="DNA-binding region" description="H-T-H motif" evidence="4">
    <location>
        <begin position="247"/>
        <end position="266"/>
    </location>
</feature>
<evidence type="ECO:0000256" key="1">
    <source>
        <dbReference type="ARBA" id="ARBA00023015"/>
    </source>
</evidence>
<protein>
    <submittedName>
        <fullName evidence="6">TetR/AcrR family transcriptional regulator</fullName>
    </submittedName>
</protein>
<evidence type="ECO:0000313" key="7">
    <source>
        <dbReference type="Proteomes" id="UP000666240"/>
    </source>
</evidence>
<sequence length="410" mass="45442">MHGSADALRQTRRFGEKRELILGAAAGLFNQRGVKGTTLSDVAAQVGLVTNSISYYYRKKEDLAAACFLRTIETISEAALAAAERETAEERVKQFLALYFTVLGEIASGLRAELLSSNDLRSLEEPHSSAVFQTYTDMFRQIRRLLSAEGAPVLERQDLNARTHLLVSVVHSAQNWAQRYDLEDYPRVATRLADILLNGMGSAEAKFAPPELPALRKRLEAEGDSSRERFLRAATFLINEHGYRGASVDKISARLSVTKGSFYHHNEHKDELVDDCFERTFGLIRNVQSIAIDTVPDGWSRASGAVAALTRFQLSPQGPLLRIAALAAMPEPMRPRRVAQMNRLMERFAGIISDGIADGSIRTLDARIAGQLLYSISNSAAELHRWIPTDDVEAATRAYVRPLFTGLLRP</sequence>
<keyword evidence="3" id="KW-0804">Transcription</keyword>
<dbReference type="PANTHER" id="PTHR30055">
    <property type="entry name" value="HTH-TYPE TRANSCRIPTIONAL REGULATOR RUTR"/>
    <property type="match status" value="1"/>
</dbReference>
<comment type="caution">
    <text evidence="6">The sequence shown here is derived from an EMBL/GenBank/DDBJ whole genome shotgun (WGS) entry which is preliminary data.</text>
</comment>
<dbReference type="PROSITE" id="PS50977">
    <property type="entry name" value="HTH_TETR_2"/>
    <property type="match status" value="2"/>
</dbReference>
<dbReference type="AlphaFoldDB" id="A0A8J7RSQ3"/>
<dbReference type="Proteomes" id="UP000666240">
    <property type="component" value="Unassembled WGS sequence"/>
</dbReference>
<keyword evidence="1" id="KW-0805">Transcription regulation</keyword>
<dbReference type="InterPro" id="IPR009057">
    <property type="entry name" value="Homeodomain-like_sf"/>
</dbReference>
<dbReference type="PRINTS" id="PR00455">
    <property type="entry name" value="HTHTETR"/>
</dbReference>
<feature type="domain" description="HTH tetR-type" evidence="5">
    <location>
        <begin position="224"/>
        <end position="284"/>
    </location>
</feature>
<dbReference type="SUPFAM" id="SSF46689">
    <property type="entry name" value="Homeodomain-like"/>
    <property type="match status" value="2"/>
</dbReference>
<gene>
    <name evidence="6" type="ORF">J5Y06_22070</name>
</gene>
<dbReference type="InterPro" id="IPR036271">
    <property type="entry name" value="Tet_transcr_reg_TetR-rel_C_sf"/>
</dbReference>
<feature type="DNA-binding region" description="H-T-H motif" evidence="4">
    <location>
        <begin position="38"/>
        <end position="57"/>
    </location>
</feature>
<dbReference type="GO" id="GO:0000976">
    <property type="term" value="F:transcription cis-regulatory region binding"/>
    <property type="evidence" value="ECO:0007669"/>
    <property type="project" value="TreeGrafter"/>
</dbReference>
<dbReference type="EMBL" id="JAGIYY010000013">
    <property type="protein sequence ID" value="MBP0441339.1"/>
    <property type="molecule type" value="Genomic_DNA"/>
</dbReference>
<name>A0A8J7RSQ3_9HYPH</name>
<dbReference type="Pfam" id="PF00440">
    <property type="entry name" value="TetR_N"/>
    <property type="match status" value="2"/>
</dbReference>
<dbReference type="GO" id="GO:0003700">
    <property type="term" value="F:DNA-binding transcription factor activity"/>
    <property type="evidence" value="ECO:0007669"/>
    <property type="project" value="TreeGrafter"/>
</dbReference>
<keyword evidence="7" id="KW-1185">Reference proteome</keyword>
<dbReference type="Gene3D" id="1.10.357.10">
    <property type="entry name" value="Tetracycline Repressor, domain 2"/>
    <property type="match status" value="2"/>
</dbReference>
<evidence type="ECO:0000313" key="6">
    <source>
        <dbReference type="EMBL" id="MBP0441339.1"/>
    </source>
</evidence>
<dbReference type="Gene3D" id="1.10.10.60">
    <property type="entry name" value="Homeodomain-like"/>
    <property type="match status" value="2"/>
</dbReference>
<organism evidence="6 7">
    <name type="scientific">Tianweitania sediminis</name>
    <dbReference type="NCBI Taxonomy" id="1502156"/>
    <lineage>
        <taxon>Bacteria</taxon>
        <taxon>Pseudomonadati</taxon>
        <taxon>Pseudomonadota</taxon>
        <taxon>Alphaproteobacteria</taxon>
        <taxon>Hyphomicrobiales</taxon>
        <taxon>Phyllobacteriaceae</taxon>
        <taxon>Tianweitania</taxon>
    </lineage>
</organism>
<keyword evidence="2 4" id="KW-0238">DNA-binding</keyword>
<evidence type="ECO:0000256" key="2">
    <source>
        <dbReference type="ARBA" id="ARBA00023125"/>
    </source>
</evidence>
<evidence type="ECO:0000259" key="5">
    <source>
        <dbReference type="PROSITE" id="PS50977"/>
    </source>
</evidence>
<accession>A0A8J7RSQ3</accession>
<dbReference type="RefSeq" id="WP_209337365.1">
    <property type="nucleotide sequence ID" value="NZ_JAGIYY010000013.1"/>
</dbReference>
<proteinExistence type="predicted"/>
<evidence type="ECO:0000256" key="3">
    <source>
        <dbReference type="ARBA" id="ARBA00023163"/>
    </source>
</evidence>
<dbReference type="SUPFAM" id="SSF48498">
    <property type="entry name" value="Tetracyclin repressor-like, C-terminal domain"/>
    <property type="match status" value="1"/>
</dbReference>
<reference evidence="6" key="1">
    <citation type="submission" date="2021-03" db="EMBL/GenBank/DDBJ databases">
        <title>Genome sequencing and assembly of Tianweitania sediminis.</title>
        <authorList>
            <person name="Chhetri G."/>
        </authorList>
    </citation>
    <scope>NUCLEOTIDE SEQUENCE</scope>
    <source>
        <strain evidence="6">Z8</strain>
    </source>
</reference>